<comment type="caution">
    <text evidence="4">The sequence shown here is derived from an EMBL/GenBank/DDBJ whole genome shotgun (WGS) entry which is preliminary data.</text>
</comment>
<name>A0A7J5U527_9BACT</name>
<dbReference type="AlphaFoldDB" id="A0A7J5U527"/>
<protein>
    <submittedName>
        <fullName evidence="4">DNA repair protein Rad52</fullName>
    </submittedName>
</protein>
<evidence type="ECO:0000256" key="1">
    <source>
        <dbReference type="ARBA" id="ARBA00006638"/>
    </source>
</evidence>
<accession>A0A7J5U527</accession>
<comment type="similarity">
    <text evidence="1">Belongs to the RAD52 family.</text>
</comment>
<evidence type="ECO:0000313" key="4">
    <source>
        <dbReference type="EMBL" id="KAB7732803.1"/>
    </source>
</evidence>
<dbReference type="InterPro" id="IPR041247">
    <property type="entry name" value="Rad52_fam"/>
</dbReference>
<dbReference type="RefSeq" id="WP_019987708.1">
    <property type="nucleotide sequence ID" value="NZ_WELI01000001.1"/>
</dbReference>
<sequence length="166" mass="19109">MEDTKYPLDILSSPIQPDEIEWRVQQQTKTGKLIVVPYITNRCVMERFDRQFGWHGWQNDITEIQDGFLCRITVTLPDGTRLTKTDGANRTDIEPIKGGISDAMKRCAVQFGVGRNLYTYPRVFIETPDKYIPDWATPQLDALVKKINDGSYKGGEFVTLKESYRK</sequence>
<keyword evidence="2" id="KW-0227">DNA damage</keyword>
<evidence type="ECO:0000256" key="3">
    <source>
        <dbReference type="ARBA" id="ARBA00023204"/>
    </source>
</evidence>
<gene>
    <name evidence="4" type="ORF">F5984_02300</name>
</gene>
<proteinExistence type="inferred from homology"/>
<dbReference type="EMBL" id="WELI01000001">
    <property type="protein sequence ID" value="KAB7732803.1"/>
    <property type="molecule type" value="Genomic_DNA"/>
</dbReference>
<dbReference type="Pfam" id="PF04098">
    <property type="entry name" value="Rad52_Rad22"/>
    <property type="match status" value="1"/>
</dbReference>
<keyword evidence="3" id="KW-0234">DNA repair</keyword>
<organism evidence="4 5">
    <name type="scientific">Rudanella paleaurantiibacter</name>
    <dbReference type="NCBI Taxonomy" id="2614655"/>
    <lineage>
        <taxon>Bacteria</taxon>
        <taxon>Pseudomonadati</taxon>
        <taxon>Bacteroidota</taxon>
        <taxon>Cytophagia</taxon>
        <taxon>Cytophagales</taxon>
        <taxon>Cytophagaceae</taxon>
        <taxon>Rudanella</taxon>
    </lineage>
</organism>
<dbReference type="SUPFAM" id="SSF54768">
    <property type="entry name" value="dsRNA-binding domain-like"/>
    <property type="match status" value="1"/>
</dbReference>
<reference evidence="4 5" key="1">
    <citation type="submission" date="2019-10" db="EMBL/GenBank/DDBJ databases">
        <title>Rudanella paleaurantiibacter sp. nov., isolated from sludge.</title>
        <authorList>
            <person name="Xu S.Q."/>
        </authorList>
    </citation>
    <scope>NUCLEOTIDE SEQUENCE [LARGE SCALE GENOMIC DNA]</scope>
    <source>
        <strain evidence="4 5">HX-22-17</strain>
    </source>
</reference>
<evidence type="ECO:0000313" key="5">
    <source>
        <dbReference type="Proteomes" id="UP000488299"/>
    </source>
</evidence>
<evidence type="ECO:0000256" key="2">
    <source>
        <dbReference type="ARBA" id="ARBA00022763"/>
    </source>
</evidence>
<keyword evidence="5" id="KW-1185">Reference proteome</keyword>
<dbReference type="Proteomes" id="UP000488299">
    <property type="component" value="Unassembled WGS sequence"/>
</dbReference>
<dbReference type="GO" id="GO:0006281">
    <property type="term" value="P:DNA repair"/>
    <property type="evidence" value="ECO:0007669"/>
    <property type="project" value="UniProtKB-KW"/>
</dbReference>